<keyword evidence="1" id="KW-0645">Protease</keyword>
<evidence type="ECO:0000256" key="4">
    <source>
        <dbReference type="ARBA" id="ARBA00022833"/>
    </source>
</evidence>
<dbReference type="KEGG" id="pdj:D0907_20725"/>
<sequence>MTISNLKLNEVTGKYIITSELSSDEIIETAKKLLNNRLRRGAIFNSPTQVTDYLEVHLKGLEHEVFYMLYLDNQNRLIDKEILFTGTINAASVYPREIVKSVLKKNAASVILAHNHPSGIAEPSQADKLITTKIQHALNHIDVNVLDHIIIGENTVSFAERGLI</sequence>
<evidence type="ECO:0000256" key="5">
    <source>
        <dbReference type="ARBA" id="ARBA00023049"/>
    </source>
</evidence>
<proteinExistence type="predicted"/>
<dbReference type="InterPro" id="IPR037518">
    <property type="entry name" value="MPN"/>
</dbReference>
<dbReference type="InterPro" id="IPR001405">
    <property type="entry name" value="UPF0758"/>
</dbReference>
<keyword evidence="4" id="KW-0862">Zinc</keyword>
<evidence type="ECO:0000259" key="6">
    <source>
        <dbReference type="PROSITE" id="PS50249"/>
    </source>
</evidence>
<dbReference type="GO" id="GO:0008237">
    <property type="term" value="F:metallopeptidase activity"/>
    <property type="evidence" value="ECO:0007669"/>
    <property type="project" value="UniProtKB-KW"/>
</dbReference>
<dbReference type="NCBIfam" id="TIGR00608">
    <property type="entry name" value="radc"/>
    <property type="match status" value="1"/>
</dbReference>
<evidence type="ECO:0000313" key="7">
    <source>
        <dbReference type="EMBL" id="AXV67755.1"/>
    </source>
</evidence>
<name>A0AAD0S3X9_9GAMM</name>
<evidence type="ECO:0000313" key="8">
    <source>
        <dbReference type="Proteomes" id="UP000264605"/>
    </source>
</evidence>
<dbReference type="PANTHER" id="PTHR30471:SF3">
    <property type="entry name" value="UPF0758 PROTEIN YEES-RELATED"/>
    <property type="match status" value="1"/>
</dbReference>
<keyword evidence="7" id="KW-0614">Plasmid</keyword>
<dbReference type="Pfam" id="PF04002">
    <property type="entry name" value="RadC"/>
    <property type="match status" value="1"/>
</dbReference>
<geneLocation type="plasmid" evidence="7 8">
    <name>unnamed2</name>
</geneLocation>
<reference evidence="7 8" key="1">
    <citation type="submission" date="2018-08" db="EMBL/GenBank/DDBJ databases">
        <title>Draft genome sequence of Pseudoalteromonas donghaensis HJ51.</title>
        <authorList>
            <person name="Oh J."/>
            <person name="Roh D."/>
        </authorList>
    </citation>
    <scope>NUCLEOTIDE SEQUENCE [LARGE SCALE GENOMIC DNA]</scope>
    <source>
        <strain evidence="7 8">HJ51</strain>
        <plasmid evidence="7 8">unnamed2</plasmid>
    </source>
</reference>
<dbReference type="InterPro" id="IPR025657">
    <property type="entry name" value="RadC_JAB"/>
</dbReference>
<evidence type="ECO:0000256" key="1">
    <source>
        <dbReference type="ARBA" id="ARBA00022670"/>
    </source>
</evidence>
<dbReference type="EMBL" id="CP032092">
    <property type="protein sequence ID" value="AXV67755.1"/>
    <property type="molecule type" value="Genomic_DNA"/>
</dbReference>
<dbReference type="CDD" id="cd08071">
    <property type="entry name" value="MPN_DUF2466"/>
    <property type="match status" value="1"/>
</dbReference>
<dbReference type="InterPro" id="IPR020891">
    <property type="entry name" value="UPF0758_CS"/>
</dbReference>
<gene>
    <name evidence="7" type="primary">radC</name>
    <name evidence="7" type="ORF">D0907_20725</name>
</gene>
<feature type="domain" description="MPN" evidence="6">
    <location>
        <begin position="43"/>
        <end position="164"/>
    </location>
</feature>
<organism evidence="7 8">
    <name type="scientific">Pseudoalteromonas lipolytica</name>
    <dbReference type="NCBI Taxonomy" id="570156"/>
    <lineage>
        <taxon>Bacteria</taxon>
        <taxon>Pseudomonadati</taxon>
        <taxon>Pseudomonadota</taxon>
        <taxon>Gammaproteobacteria</taxon>
        <taxon>Alteromonadales</taxon>
        <taxon>Pseudoalteromonadaceae</taxon>
        <taxon>Pseudoalteromonas</taxon>
    </lineage>
</organism>
<dbReference type="Proteomes" id="UP000264605">
    <property type="component" value="Plasmid unnamed2"/>
</dbReference>
<keyword evidence="2" id="KW-0479">Metal-binding</keyword>
<dbReference type="PROSITE" id="PS01302">
    <property type="entry name" value="UPF0758"/>
    <property type="match status" value="1"/>
</dbReference>
<dbReference type="GO" id="GO:0006508">
    <property type="term" value="P:proteolysis"/>
    <property type="evidence" value="ECO:0007669"/>
    <property type="project" value="UniProtKB-KW"/>
</dbReference>
<keyword evidence="5" id="KW-0482">Metalloprotease</keyword>
<dbReference type="PROSITE" id="PS50249">
    <property type="entry name" value="MPN"/>
    <property type="match status" value="1"/>
</dbReference>
<evidence type="ECO:0000256" key="2">
    <source>
        <dbReference type="ARBA" id="ARBA00022723"/>
    </source>
</evidence>
<dbReference type="AlphaFoldDB" id="A0AAD0S3X9"/>
<dbReference type="PANTHER" id="PTHR30471">
    <property type="entry name" value="DNA REPAIR PROTEIN RADC"/>
    <property type="match status" value="1"/>
</dbReference>
<accession>A0AAD0S3X9</accession>
<protein>
    <submittedName>
        <fullName evidence="7">DNA repair protein RadC</fullName>
    </submittedName>
</protein>
<keyword evidence="3" id="KW-0378">Hydrolase</keyword>
<dbReference type="Gene3D" id="3.40.140.10">
    <property type="entry name" value="Cytidine Deaminase, domain 2"/>
    <property type="match status" value="1"/>
</dbReference>
<evidence type="ECO:0000256" key="3">
    <source>
        <dbReference type="ARBA" id="ARBA00022801"/>
    </source>
</evidence>
<dbReference type="GO" id="GO:0046872">
    <property type="term" value="F:metal ion binding"/>
    <property type="evidence" value="ECO:0007669"/>
    <property type="project" value="UniProtKB-KW"/>
</dbReference>